<feature type="compositionally biased region" description="Pro residues" evidence="14">
    <location>
        <begin position="1"/>
        <end position="12"/>
    </location>
</feature>
<dbReference type="GO" id="GO:1990429">
    <property type="term" value="C:peroxisomal importomer complex"/>
    <property type="evidence" value="ECO:0007669"/>
    <property type="project" value="TreeGrafter"/>
</dbReference>
<feature type="non-terminal residue" evidence="16">
    <location>
        <position position="1"/>
    </location>
</feature>
<keyword evidence="8" id="KW-0472">Membrane</keyword>
<evidence type="ECO:0000256" key="2">
    <source>
        <dbReference type="ARBA" id="ARBA00022443"/>
    </source>
</evidence>
<comment type="similarity">
    <text evidence="1">Belongs to the peroxin-13 family.</text>
</comment>
<feature type="compositionally biased region" description="Polar residues" evidence="14">
    <location>
        <begin position="326"/>
        <end position="340"/>
    </location>
</feature>
<dbReference type="InterPro" id="IPR007223">
    <property type="entry name" value="Peroxin-13_N"/>
</dbReference>
<evidence type="ECO:0000313" key="16">
    <source>
        <dbReference type="EMBL" id="GMT12701.1"/>
    </source>
</evidence>
<evidence type="ECO:0000256" key="12">
    <source>
        <dbReference type="ARBA" id="ARBA00046271"/>
    </source>
</evidence>
<keyword evidence="3" id="KW-0813">Transport</keyword>
<feature type="domain" description="SH3" evidence="15">
    <location>
        <begin position="260"/>
        <end position="325"/>
    </location>
</feature>
<dbReference type="InterPro" id="IPR036028">
    <property type="entry name" value="SH3-like_dom_sf"/>
</dbReference>
<evidence type="ECO:0000256" key="1">
    <source>
        <dbReference type="ARBA" id="ARBA00006033"/>
    </source>
</evidence>
<keyword evidence="17" id="KW-1185">Reference proteome</keyword>
<evidence type="ECO:0000256" key="11">
    <source>
        <dbReference type="ARBA" id="ARBA00034535"/>
    </source>
</evidence>
<evidence type="ECO:0000256" key="13">
    <source>
        <dbReference type="PROSITE-ProRule" id="PRU00192"/>
    </source>
</evidence>
<evidence type="ECO:0000256" key="8">
    <source>
        <dbReference type="ARBA" id="ARBA00023136"/>
    </source>
</evidence>
<evidence type="ECO:0000256" key="3">
    <source>
        <dbReference type="ARBA" id="ARBA00022448"/>
    </source>
</evidence>
<sequence>PMSAPPPPPPPQGAAGPSTTVPPPIPPRPADHSSMGAIQPAGYGGYGNQMYGGGYGGQFGGMYGGNYGGMGGYGGGIGGYGGYGGGGYGGGYGMHQGADGNFSRMAEESSRDTFRSIESVVNAVNAVANMLSSTHNAVYSSFRAVIGVVEQFGLMKGQFTTLLTSLWLFKILQRFWRYLLVLLRLKPANYASAEELAWGKANIPLGTEMLAGHSTTGSSMNWPAAMFWLVALGGPYLIYKSITSMVAEAERKRQWAVGTGPHYSAVTLFDFQGSSEQELSFLANESLRVAPKEEQPRMRGWLLASSKEGDRIGLVPINYIRVISRQTNSPPPNGETTPLDNLNRAFHSGIPHAQTSLPPANQSISHEWRKSWEDNNLE</sequence>
<gene>
    <name evidence="16" type="ORF">PFISCL1PPCAC_3998</name>
</gene>
<protein>
    <recommendedName>
        <fullName evidence="11">Peroxisomal membrane protein PEX13</fullName>
    </recommendedName>
    <alternativeName>
        <fullName evidence="10">Peroxin-13</fullName>
    </alternativeName>
</protein>
<comment type="caution">
    <text evidence="16">The sequence shown here is derived from an EMBL/GenBank/DDBJ whole genome shotgun (WGS) entry which is preliminary data.</text>
</comment>
<evidence type="ECO:0000313" key="17">
    <source>
        <dbReference type="Proteomes" id="UP001432322"/>
    </source>
</evidence>
<dbReference type="InterPro" id="IPR001452">
    <property type="entry name" value="SH3_domain"/>
</dbReference>
<feature type="compositionally biased region" description="Polar residues" evidence="14">
    <location>
        <begin position="353"/>
        <end position="365"/>
    </location>
</feature>
<keyword evidence="2 13" id="KW-0728">SH3 domain</keyword>
<dbReference type="GO" id="GO:0016560">
    <property type="term" value="P:protein import into peroxisome matrix, docking"/>
    <property type="evidence" value="ECO:0007669"/>
    <property type="project" value="InterPro"/>
</dbReference>
<dbReference type="PANTHER" id="PTHR19332">
    <property type="entry name" value="PEROXISOMAL MEMBRANE PROTEIN PEX13"/>
    <property type="match status" value="1"/>
</dbReference>
<evidence type="ECO:0000256" key="5">
    <source>
        <dbReference type="ARBA" id="ARBA00022927"/>
    </source>
</evidence>
<keyword evidence="9" id="KW-0576">Peroxisome</keyword>
<feature type="region of interest" description="Disordered" evidence="14">
    <location>
        <begin position="1"/>
        <end position="37"/>
    </location>
</feature>
<dbReference type="InterPro" id="IPR035463">
    <property type="entry name" value="Pex13"/>
</dbReference>
<evidence type="ECO:0000256" key="10">
    <source>
        <dbReference type="ARBA" id="ARBA00029693"/>
    </source>
</evidence>
<evidence type="ECO:0000256" key="6">
    <source>
        <dbReference type="ARBA" id="ARBA00022989"/>
    </source>
</evidence>
<feature type="compositionally biased region" description="Basic and acidic residues" evidence="14">
    <location>
        <begin position="366"/>
        <end position="378"/>
    </location>
</feature>
<keyword evidence="5" id="KW-0653">Protein transport</keyword>
<proteinExistence type="inferred from homology"/>
<dbReference type="Pfam" id="PF04088">
    <property type="entry name" value="Peroxin-13_N"/>
    <property type="match status" value="1"/>
</dbReference>
<dbReference type="PROSITE" id="PS50002">
    <property type="entry name" value="SH3"/>
    <property type="match status" value="1"/>
</dbReference>
<dbReference type="SUPFAM" id="SSF50044">
    <property type="entry name" value="SH3-domain"/>
    <property type="match status" value="1"/>
</dbReference>
<evidence type="ECO:0000256" key="4">
    <source>
        <dbReference type="ARBA" id="ARBA00022692"/>
    </source>
</evidence>
<evidence type="ECO:0000256" key="7">
    <source>
        <dbReference type="ARBA" id="ARBA00023010"/>
    </source>
</evidence>
<dbReference type="AlphaFoldDB" id="A0AAV5V061"/>
<name>A0AAV5V061_9BILA</name>
<keyword evidence="7" id="KW-0811">Translocation</keyword>
<evidence type="ECO:0000259" key="15">
    <source>
        <dbReference type="PROSITE" id="PS50002"/>
    </source>
</evidence>
<dbReference type="PANTHER" id="PTHR19332:SF1">
    <property type="entry name" value="PEROXISOMAL MEMBRANE PROTEIN PEX13"/>
    <property type="match status" value="1"/>
</dbReference>
<dbReference type="Gene3D" id="2.30.30.40">
    <property type="entry name" value="SH3 Domains"/>
    <property type="match status" value="1"/>
</dbReference>
<organism evidence="16 17">
    <name type="scientific">Pristionchus fissidentatus</name>
    <dbReference type="NCBI Taxonomy" id="1538716"/>
    <lineage>
        <taxon>Eukaryota</taxon>
        <taxon>Metazoa</taxon>
        <taxon>Ecdysozoa</taxon>
        <taxon>Nematoda</taxon>
        <taxon>Chromadorea</taxon>
        <taxon>Rhabditida</taxon>
        <taxon>Rhabditina</taxon>
        <taxon>Diplogasteromorpha</taxon>
        <taxon>Diplogasteroidea</taxon>
        <taxon>Neodiplogasteridae</taxon>
        <taxon>Pristionchus</taxon>
    </lineage>
</organism>
<feature type="region of interest" description="Disordered" evidence="14">
    <location>
        <begin position="326"/>
        <end position="378"/>
    </location>
</feature>
<dbReference type="Pfam" id="PF14604">
    <property type="entry name" value="SH3_9"/>
    <property type="match status" value="1"/>
</dbReference>
<evidence type="ECO:0000256" key="9">
    <source>
        <dbReference type="ARBA" id="ARBA00023140"/>
    </source>
</evidence>
<comment type="subcellular location">
    <subcellularLocation>
        <location evidence="12">Peroxisome membrane</location>
    </subcellularLocation>
</comment>
<dbReference type="SMART" id="SM00326">
    <property type="entry name" value="SH3"/>
    <property type="match status" value="1"/>
</dbReference>
<keyword evidence="4" id="KW-0812">Transmembrane</keyword>
<accession>A0AAV5V061</accession>
<reference evidence="16" key="1">
    <citation type="submission" date="2023-10" db="EMBL/GenBank/DDBJ databases">
        <title>Genome assembly of Pristionchus species.</title>
        <authorList>
            <person name="Yoshida K."/>
            <person name="Sommer R.J."/>
        </authorList>
    </citation>
    <scope>NUCLEOTIDE SEQUENCE</scope>
    <source>
        <strain evidence="16">RS5133</strain>
    </source>
</reference>
<dbReference type="EMBL" id="BTSY01000002">
    <property type="protein sequence ID" value="GMT12701.1"/>
    <property type="molecule type" value="Genomic_DNA"/>
</dbReference>
<keyword evidence="6" id="KW-1133">Transmembrane helix</keyword>
<dbReference type="GO" id="GO:0005778">
    <property type="term" value="C:peroxisomal membrane"/>
    <property type="evidence" value="ECO:0007669"/>
    <property type="project" value="UniProtKB-SubCell"/>
</dbReference>
<dbReference type="Proteomes" id="UP001432322">
    <property type="component" value="Unassembled WGS sequence"/>
</dbReference>
<dbReference type="CDD" id="cd11864">
    <property type="entry name" value="SH3_PEX13_eumet"/>
    <property type="match status" value="1"/>
</dbReference>
<evidence type="ECO:0000256" key="14">
    <source>
        <dbReference type="SAM" id="MobiDB-lite"/>
    </source>
</evidence>